<organism evidence="2 3">
    <name type="scientific">Folsomia candida</name>
    <name type="common">Springtail</name>
    <dbReference type="NCBI Taxonomy" id="158441"/>
    <lineage>
        <taxon>Eukaryota</taxon>
        <taxon>Metazoa</taxon>
        <taxon>Ecdysozoa</taxon>
        <taxon>Arthropoda</taxon>
        <taxon>Hexapoda</taxon>
        <taxon>Collembola</taxon>
        <taxon>Entomobryomorpha</taxon>
        <taxon>Isotomoidea</taxon>
        <taxon>Isotomidae</taxon>
        <taxon>Proisotominae</taxon>
        <taxon>Folsomia</taxon>
    </lineage>
</organism>
<dbReference type="Proteomes" id="UP000198287">
    <property type="component" value="Unassembled WGS sequence"/>
</dbReference>
<gene>
    <name evidence="2" type="ORF">Fcan01_17213</name>
</gene>
<sequence>MSTSKAQISEFFGVFPTYTEIMEKSILFVVLIDFRYLYNKCHADQFFEDDVPFALISFYGTSTVLLACTVVLVLPILVFWKTLSAAEIERSFHMFLRLSHVCPKAENGSEISSTINIVAKLVAQFYSKLPLILTLMFVPTKMDVLHYFPPLSHQNILTTLIRTVLLLVSWTEICRLVALAIFFVLFTMNVLKRETKMWLSIAKRSRLRGFYLYRQLAVVYNQRRVYAMREITLIAVVGFLLQVTLNYATITMMGVIPVMAYWLFPYVAIVIHIVVMCLIDIIAKTYQDYETGLNLMRKKCKFVTSLTYRRLRASPNLGFHIFLGGGMEPIKKGLKIEYRSAVLYYTVSLILAFPGSSFG</sequence>
<feature type="transmembrane region" description="Helical" evidence="1">
    <location>
        <begin position="58"/>
        <end position="80"/>
    </location>
</feature>
<feature type="transmembrane region" description="Helical" evidence="1">
    <location>
        <begin position="21"/>
        <end position="38"/>
    </location>
</feature>
<feature type="transmembrane region" description="Helical" evidence="1">
    <location>
        <begin position="341"/>
        <end position="358"/>
    </location>
</feature>
<dbReference type="EMBL" id="LNIX01000012">
    <property type="protein sequence ID" value="OXA47930.1"/>
    <property type="molecule type" value="Genomic_DNA"/>
</dbReference>
<evidence type="ECO:0000313" key="2">
    <source>
        <dbReference type="EMBL" id="OXA47930.1"/>
    </source>
</evidence>
<evidence type="ECO:0000256" key="1">
    <source>
        <dbReference type="SAM" id="Phobius"/>
    </source>
</evidence>
<keyword evidence="1" id="KW-1133">Transmembrane helix</keyword>
<feature type="transmembrane region" description="Helical" evidence="1">
    <location>
        <begin position="262"/>
        <end position="283"/>
    </location>
</feature>
<reference evidence="2 3" key="1">
    <citation type="submission" date="2015-12" db="EMBL/GenBank/DDBJ databases">
        <title>The genome of Folsomia candida.</title>
        <authorList>
            <person name="Faddeeva A."/>
            <person name="Derks M.F."/>
            <person name="Anvar Y."/>
            <person name="Smit S."/>
            <person name="Van Straalen N."/>
            <person name="Roelofs D."/>
        </authorList>
    </citation>
    <scope>NUCLEOTIDE SEQUENCE [LARGE SCALE GENOMIC DNA]</scope>
    <source>
        <strain evidence="2 3">VU population</strain>
        <tissue evidence="2">Whole body</tissue>
    </source>
</reference>
<feature type="transmembrane region" description="Helical" evidence="1">
    <location>
        <begin position="168"/>
        <end position="191"/>
    </location>
</feature>
<dbReference type="AlphaFoldDB" id="A0A226DS90"/>
<evidence type="ECO:0000313" key="3">
    <source>
        <dbReference type="Proteomes" id="UP000198287"/>
    </source>
</evidence>
<protein>
    <recommendedName>
        <fullName evidence="4">Gustatory receptor</fullName>
    </recommendedName>
</protein>
<keyword evidence="1" id="KW-0472">Membrane</keyword>
<proteinExistence type="predicted"/>
<keyword evidence="1" id="KW-0812">Transmembrane</keyword>
<evidence type="ECO:0008006" key="4">
    <source>
        <dbReference type="Google" id="ProtNLM"/>
    </source>
</evidence>
<accession>A0A226DS90</accession>
<name>A0A226DS90_FOLCA</name>
<keyword evidence="3" id="KW-1185">Reference proteome</keyword>
<feature type="transmembrane region" description="Helical" evidence="1">
    <location>
        <begin position="231"/>
        <end position="256"/>
    </location>
</feature>
<comment type="caution">
    <text evidence="2">The sequence shown here is derived from an EMBL/GenBank/DDBJ whole genome shotgun (WGS) entry which is preliminary data.</text>
</comment>